<dbReference type="AlphaFoldDB" id="A0AAV7QPD6"/>
<dbReference type="Proteomes" id="UP001066276">
    <property type="component" value="Chromosome 6"/>
</dbReference>
<proteinExistence type="predicted"/>
<dbReference type="EMBL" id="JANPWB010000010">
    <property type="protein sequence ID" value="KAJ1142386.1"/>
    <property type="molecule type" value="Genomic_DNA"/>
</dbReference>
<accession>A0AAV7QPD6</accession>
<name>A0AAV7QPD6_PLEWA</name>
<gene>
    <name evidence="1" type="ORF">NDU88_008712</name>
</gene>
<reference evidence="1" key="1">
    <citation type="journal article" date="2022" name="bioRxiv">
        <title>Sequencing and chromosome-scale assembly of the giantPleurodeles waltlgenome.</title>
        <authorList>
            <person name="Brown T."/>
            <person name="Elewa A."/>
            <person name="Iarovenko S."/>
            <person name="Subramanian E."/>
            <person name="Araus A.J."/>
            <person name="Petzold A."/>
            <person name="Susuki M."/>
            <person name="Suzuki K.-i.T."/>
            <person name="Hayashi T."/>
            <person name="Toyoda A."/>
            <person name="Oliveira C."/>
            <person name="Osipova E."/>
            <person name="Leigh N.D."/>
            <person name="Simon A."/>
            <person name="Yun M.H."/>
        </authorList>
    </citation>
    <scope>NUCLEOTIDE SEQUENCE</scope>
    <source>
        <strain evidence="1">20211129_DDA</strain>
        <tissue evidence="1">Liver</tissue>
    </source>
</reference>
<comment type="caution">
    <text evidence="1">The sequence shown here is derived from an EMBL/GenBank/DDBJ whole genome shotgun (WGS) entry which is preliminary data.</text>
</comment>
<evidence type="ECO:0000313" key="1">
    <source>
        <dbReference type="EMBL" id="KAJ1142386.1"/>
    </source>
</evidence>
<sequence>MWITVNGNSRDFFEITDLRSYLDGLSAQPVDHESVDPLSSPSMLITSTRTTDTEPGILRTSFTSQKRGRFLERPLRSQDGRDMALQAVADILKVYTDKKRSPLNPCHLLTYRLPCVVGTFVGLPDRSLK</sequence>
<evidence type="ECO:0000313" key="2">
    <source>
        <dbReference type="Proteomes" id="UP001066276"/>
    </source>
</evidence>
<organism evidence="1 2">
    <name type="scientific">Pleurodeles waltl</name>
    <name type="common">Iberian ribbed newt</name>
    <dbReference type="NCBI Taxonomy" id="8319"/>
    <lineage>
        <taxon>Eukaryota</taxon>
        <taxon>Metazoa</taxon>
        <taxon>Chordata</taxon>
        <taxon>Craniata</taxon>
        <taxon>Vertebrata</taxon>
        <taxon>Euteleostomi</taxon>
        <taxon>Amphibia</taxon>
        <taxon>Batrachia</taxon>
        <taxon>Caudata</taxon>
        <taxon>Salamandroidea</taxon>
        <taxon>Salamandridae</taxon>
        <taxon>Pleurodelinae</taxon>
        <taxon>Pleurodeles</taxon>
    </lineage>
</organism>
<protein>
    <submittedName>
        <fullName evidence="1">Uncharacterized protein</fullName>
    </submittedName>
</protein>
<keyword evidence="2" id="KW-1185">Reference proteome</keyword>